<organism evidence="2 3">
    <name type="scientific">Kitasatospora herbaricolor</name>
    <dbReference type="NCBI Taxonomy" id="68217"/>
    <lineage>
        <taxon>Bacteria</taxon>
        <taxon>Bacillati</taxon>
        <taxon>Actinomycetota</taxon>
        <taxon>Actinomycetes</taxon>
        <taxon>Kitasatosporales</taxon>
        <taxon>Streptomycetaceae</taxon>
        <taxon>Kitasatospora</taxon>
    </lineage>
</organism>
<evidence type="ECO:0000313" key="3">
    <source>
        <dbReference type="Proteomes" id="UP001432014"/>
    </source>
</evidence>
<name>A0ABZ1W2D3_9ACTN</name>
<dbReference type="EMBL" id="CP108482">
    <property type="protein sequence ID" value="WUS54984.1"/>
    <property type="molecule type" value="Genomic_DNA"/>
</dbReference>
<dbReference type="Pfam" id="PF08962">
    <property type="entry name" value="Rv2632c-like"/>
    <property type="match status" value="1"/>
</dbReference>
<dbReference type="Proteomes" id="UP001432014">
    <property type="component" value="Chromosome"/>
</dbReference>
<dbReference type="InterPro" id="IPR038070">
    <property type="entry name" value="Rv2632c-like_sf"/>
</dbReference>
<protein>
    <submittedName>
        <fullName evidence="2">DUF1876 domain-containing protein</fullName>
    </submittedName>
</protein>
<proteinExistence type="predicted"/>
<keyword evidence="3" id="KW-1185">Reference proteome</keyword>
<gene>
    <name evidence="2" type="ORF">OG469_05315</name>
</gene>
<reference evidence="2 3" key="1">
    <citation type="submission" date="2022-10" db="EMBL/GenBank/DDBJ databases">
        <title>The complete genomes of actinobacterial strains from the NBC collection.</title>
        <authorList>
            <person name="Joergensen T.S."/>
            <person name="Alvarez Arevalo M."/>
            <person name="Sterndorff E.B."/>
            <person name="Faurdal D."/>
            <person name="Vuksanovic O."/>
            <person name="Mourched A.-S."/>
            <person name="Charusanti P."/>
            <person name="Shaw S."/>
            <person name="Blin K."/>
            <person name="Weber T."/>
        </authorList>
    </citation>
    <scope>NUCLEOTIDE SEQUENCE [LARGE SCALE GENOMIC DNA]</scope>
    <source>
        <strain evidence="2 3">NBC_01247</strain>
    </source>
</reference>
<sequence length="92" mass="10027">MTATGSIEQRRTNQWTLHLQLFEEGDLTTVHAVLDTGDNTLRSRATARRSPDDPDVPEIGDEFAAGRALVDLGHQLLRAGESDTAAFDPGPR</sequence>
<feature type="region of interest" description="Disordered" evidence="1">
    <location>
        <begin position="41"/>
        <end position="60"/>
    </location>
</feature>
<accession>A0ABZ1W2D3</accession>
<dbReference type="SUPFAM" id="SSF143212">
    <property type="entry name" value="Rv2632c-like"/>
    <property type="match status" value="1"/>
</dbReference>
<dbReference type="RefSeq" id="WP_329500469.1">
    <property type="nucleotide sequence ID" value="NZ_CP108460.1"/>
</dbReference>
<evidence type="ECO:0000313" key="2">
    <source>
        <dbReference type="EMBL" id="WUS54984.1"/>
    </source>
</evidence>
<dbReference type="Gene3D" id="3.30.160.240">
    <property type="entry name" value="Rv1738"/>
    <property type="match status" value="1"/>
</dbReference>
<dbReference type="InterPro" id="IPR015057">
    <property type="entry name" value="Rv2632c-like"/>
</dbReference>
<evidence type="ECO:0000256" key="1">
    <source>
        <dbReference type="SAM" id="MobiDB-lite"/>
    </source>
</evidence>